<accession>A0A067NFK4</accession>
<sequence>MTSGKGEIIAHNYVYIKEIVLDFGFIWSPRSVVQIRQTEDAGMQPYRAYDCPKSLVWAPPTPEPFEFGNITVVYDRCDSAPVCAGVIAKYKEVIDLAKQAEYRAGIAHLEIKQNLGFGTSTARFMVRKISSYAGVGTFKLSVMIESIDREDYEYLLGFQRSFTWVTQGLPIVWKDSEAVISQMHESPFKNDCGNIITDLTHVAYEAVPLLVKHMNAQSQAIEQGLSLSDFLWELPGHRERIVRHENSPSYREATSLRGLRLDLHIMSGFMHLFQTTYASIVRIEFQITSIPPNPPSCPHVFSSIDNLHLDVPHAPSASANNHDCPRHRQALNISMDATITFDGTVGAKWNSLCECEDWEGTNSMTAGTSITANGSVIILNVNGPVTGDIFSGHIYGGNVGGRNNINHFKASNPRPTVRQNEGVLFLRRFEFRAGLGGFFKPRPRRREGLSQEGENGVQ</sequence>
<dbReference type="OrthoDB" id="10290550at2759"/>
<dbReference type="VEuPathDB" id="FungiDB:PLEOSDRAFT_1109662"/>
<dbReference type="EMBL" id="KL198014">
    <property type="protein sequence ID" value="KDQ22556.1"/>
    <property type="molecule type" value="Genomic_DNA"/>
</dbReference>
<name>A0A067NFK4_PLEO1</name>
<dbReference type="InParanoid" id="A0A067NFK4"/>
<dbReference type="Proteomes" id="UP000027073">
    <property type="component" value="Unassembled WGS sequence"/>
</dbReference>
<dbReference type="AlphaFoldDB" id="A0A067NFK4"/>
<dbReference type="HOGENOM" id="CLU_694680_0_0_1"/>
<reference evidence="2" key="1">
    <citation type="journal article" date="2014" name="Proc. Natl. Acad. Sci. U.S.A.">
        <title>Extensive sampling of basidiomycete genomes demonstrates inadequacy of the white-rot/brown-rot paradigm for wood decay fungi.</title>
        <authorList>
            <person name="Riley R."/>
            <person name="Salamov A.A."/>
            <person name="Brown D.W."/>
            <person name="Nagy L.G."/>
            <person name="Floudas D."/>
            <person name="Held B.W."/>
            <person name="Levasseur A."/>
            <person name="Lombard V."/>
            <person name="Morin E."/>
            <person name="Otillar R."/>
            <person name="Lindquist E.A."/>
            <person name="Sun H."/>
            <person name="LaButti K.M."/>
            <person name="Schmutz J."/>
            <person name="Jabbour D."/>
            <person name="Luo H."/>
            <person name="Baker S.E."/>
            <person name="Pisabarro A.G."/>
            <person name="Walton J.D."/>
            <person name="Blanchette R.A."/>
            <person name="Henrissat B."/>
            <person name="Martin F."/>
            <person name="Cullen D."/>
            <person name="Hibbett D.S."/>
            <person name="Grigoriev I.V."/>
        </authorList>
    </citation>
    <scope>NUCLEOTIDE SEQUENCE [LARGE SCALE GENOMIC DNA]</scope>
    <source>
        <strain evidence="2">PC15</strain>
    </source>
</reference>
<proteinExistence type="predicted"/>
<evidence type="ECO:0000313" key="2">
    <source>
        <dbReference type="Proteomes" id="UP000027073"/>
    </source>
</evidence>
<protein>
    <submittedName>
        <fullName evidence="1">Uncharacterized protein</fullName>
    </submittedName>
</protein>
<evidence type="ECO:0000313" key="1">
    <source>
        <dbReference type="EMBL" id="KDQ22556.1"/>
    </source>
</evidence>
<organism evidence="1 2">
    <name type="scientific">Pleurotus ostreatus (strain PC15)</name>
    <name type="common">Oyster mushroom</name>
    <dbReference type="NCBI Taxonomy" id="1137138"/>
    <lineage>
        <taxon>Eukaryota</taxon>
        <taxon>Fungi</taxon>
        <taxon>Dikarya</taxon>
        <taxon>Basidiomycota</taxon>
        <taxon>Agaricomycotina</taxon>
        <taxon>Agaricomycetes</taxon>
        <taxon>Agaricomycetidae</taxon>
        <taxon>Agaricales</taxon>
        <taxon>Pleurotineae</taxon>
        <taxon>Pleurotaceae</taxon>
        <taxon>Pleurotus</taxon>
    </lineage>
</organism>
<gene>
    <name evidence="1" type="ORF">PLEOSDRAFT_1109662</name>
</gene>